<evidence type="ECO:0000256" key="7">
    <source>
        <dbReference type="ARBA" id="ARBA00022723"/>
    </source>
</evidence>
<dbReference type="InterPro" id="IPR017972">
    <property type="entry name" value="Cyt_P450_CS"/>
</dbReference>
<name>A0A5M3N0L0_CONPW</name>
<dbReference type="KEGG" id="cput:CONPUDRAFT_80783"/>
<evidence type="ECO:0000256" key="2">
    <source>
        <dbReference type="ARBA" id="ARBA00004167"/>
    </source>
</evidence>
<dbReference type="InterPro" id="IPR002401">
    <property type="entry name" value="Cyt_P450_E_grp-I"/>
</dbReference>
<dbReference type="EMBL" id="JH711575">
    <property type="protein sequence ID" value="EIW84445.1"/>
    <property type="molecule type" value="Genomic_DNA"/>
</dbReference>
<dbReference type="PANTHER" id="PTHR46300">
    <property type="entry name" value="P450, PUTATIVE (EUROFUNG)-RELATED-RELATED"/>
    <property type="match status" value="1"/>
</dbReference>
<dbReference type="InterPro" id="IPR036396">
    <property type="entry name" value="Cyt_P450_sf"/>
</dbReference>
<evidence type="ECO:0000256" key="4">
    <source>
        <dbReference type="ARBA" id="ARBA00010617"/>
    </source>
</evidence>
<dbReference type="PRINTS" id="PR00385">
    <property type="entry name" value="P450"/>
</dbReference>
<dbReference type="PANTHER" id="PTHR46300:SF2">
    <property type="entry name" value="CYTOCHROME P450 MONOOXYGENASE ALNH-RELATED"/>
    <property type="match status" value="1"/>
</dbReference>
<dbReference type="CDD" id="cd11065">
    <property type="entry name" value="CYP64-like"/>
    <property type="match status" value="1"/>
</dbReference>
<evidence type="ECO:0000256" key="13">
    <source>
        <dbReference type="PIRSR" id="PIRSR602401-1"/>
    </source>
</evidence>
<dbReference type="InterPro" id="IPR001128">
    <property type="entry name" value="Cyt_P450"/>
</dbReference>
<keyword evidence="5 13" id="KW-0349">Heme</keyword>
<dbReference type="SUPFAM" id="SSF48264">
    <property type="entry name" value="Cytochrome P450"/>
    <property type="match status" value="1"/>
</dbReference>
<feature type="binding site" description="axial binding residue" evidence="13">
    <location>
        <position position="364"/>
    </location>
    <ligand>
        <name>heme</name>
        <dbReference type="ChEBI" id="CHEBI:30413"/>
    </ligand>
    <ligandPart>
        <name>Fe</name>
        <dbReference type="ChEBI" id="CHEBI:18248"/>
    </ligandPart>
</feature>
<keyword evidence="8" id="KW-1133">Transmembrane helix</keyword>
<proteinExistence type="inferred from homology"/>
<dbReference type="InterPro" id="IPR050364">
    <property type="entry name" value="Cytochrome_P450_fung"/>
</dbReference>
<dbReference type="RefSeq" id="XP_007765517.1">
    <property type="nucleotide sequence ID" value="XM_007767327.1"/>
</dbReference>
<evidence type="ECO:0000256" key="8">
    <source>
        <dbReference type="ARBA" id="ARBA00022989"/>
    </source>
</evidence>
<dbReference type="Proteomes" id="UP000053558">
    <property type="component" value="Unassembled WGS sequence"/>
</dbReference>
<dbReference type="PRINTS" id="PR00463">
    <property type="entry name" value="EP450I"/>
</dbReference>
<evidence type="ECO:0000256" key="6">
    <source>
        <dbReference type="ARBA" id="ARBA00022692"/>
    </source>
</evidence>
<sequence>MLIVNSEKVADNLMDKRSLNYSDRMDMSKMLKPYGLDFDTALIQHDVTWRGHRRVLQQTLRPEVIGVYQSTQLRCAVDLLQNLTCTPASWWKHLRTFSAAVILGATYDHELSKDPENDHILRAVVDGMELALELSSAGPIALISALPILKYLPTWIPGPRWANAANCKRLMDEMINAPFEELLKKMAAGEAGHCVVADALEKFKDTTKVENIERSIRNSCGTAYAAGEETTGSTLIVFTLAMVLYPSVQKRAQAEIDRIVGADRLPDLNDRPSLPYVEAVFRETLRWKPVVPLAIPHAAANEDIYDGYLIPKGTVILPNLWAMSRDSTKYPFPDVFDPERFLDADENITGDTPNFAFGFGRRICPGRHLASGSVWIAMAQILASFSIEKAKDTSGNTVEPNPEWATGATSYPLQFPCNFVPRRL</sequence>
<dbReference type="GO" id="GO:0016705">
    <property type="term" value="F:oxidoreductase activity, acting on paired donors, with incorporation or reduction of molecular oxygen"/>
    <property type="evidence" value="ECO:0007669"/>
    <property type="project" value="InterPro"/>
</dbReference>
<keyword evidence="7 13" id="KW-0479">Metal-binding</keyword>
<evidence type="ECO:0000313" key="15">
    <source>
        <dbReference type="EMBL" id="EIW84445.1"/>
    </source>
</evidence>
<keyword evidence="11 14" id="KW-0503">Monooxygenase</keyword>
<gene>
    <name evidence="15" type="ORF">CONPUDRAFT_80783</name>
</gene>
<comment type="similarity">
    <text evidence="4 14">Belongs to the cytochrome P450 family.</text>
</comment>
<evidence type="ECO:0000256" key="5">
    <source>
        <dbReference type="ARBA" id="ARBA00022617"/>
    </source>
</evidence>
<evidence type="ECO:0000256" key="14">
    <source>
        <dbReference type="RuleBase" id="RU000461"/>
    </source>
</evidence>
<evidence type="ECO:0000313" key="16">
    <source>
        <dbReference type="Proteomes" id="UP000053558"/>
    </source>
</evidence>
<dbReference type="Pfam" id="PF00067">
    <property type="entry name" value="p450"/>
    <property type="match status" value="1"/>
</dbReference>
<comment type="subcellular location">
    <subcellularLocation>
        <location evidence="2">Membrane</location>
        <topology evidence="2">Single-pass membrane protein</topology>
    </subcellularLocation>
</comment>
<keyword evidence="10 13" id="KW-0408">Iron</keyword>
<keyword evidence="9 14" id="KW-0560">Oxidoreductase</keyword>
<evidence type="ECO:0000256" key="12">
    <source>
        <dbReference type="ARBA" id="ARBA00023136"/>
    </source>
</evidence>
<organism evidence="15 16">
    <name type="scientific">Coniophora puteana (strain RWD-64-598)</name>
    <name type="common">Brown rot fungus</name>
    <dbReference type="NCBI Taxonomy" id="741705"/>
    <lineage>
        <taxon>Eukaryota</taxon>
        <taxon>Fungi</taxon>
        <taxon>Dikarya</taxon>
        <taxon>Basidiomycota</taxon>
        <taxon>Agaricomycotina</taxon>
        <taxon>Agaricomycetes</taxon>
        <taxon>Agaricomycetidae</taxon>
        <taxon>Boletales</taxon>
        <taxon>Coniophorineae</taxon>
        <taxon>Coniophoraceae</taxon>
        <taxon>Coniophora</taxon>
    </lineage>
</organism>
<keyword evidence="12" id="KW-0472">Membrane</keyword>
<dbReference type="GeneID" id="19210128"/>
<comment type="pathway">
    <text evidence="3">Secondary metabolite biosynthesis.</text>
</comment>
<evidence type="ECO:0000256" key="11">
    <source>
        <dbReference type="ARBA" id="ARBA00023033"/>
    </source>
</evidence>
<dbReference type="PROSITE" id="PS00086">
    <property type="entry name" value="CYTOCHROME_P450"/>
    <property type="match status" value="1"/>
</dbReference>
<dbReference type="GO" id="GO:0004497">
    <property type="term" value="F:monooxygenase activity"/>
    <property type="evidence" value="ECO:0007669"/>
    <property type="project" value="UniProtKB-KW"/>
</dbReference>
<evidence type="ECO:0000256" key="1">
    <source>
        <dbReference type="ARBA" id="ARBA00001971"/>
    </source>
</evidence>
<comment type="caution">
    <text evidence="15">The sequence shown here is derived from an EMBL/GenBank/DDBJ whole genome shotgun (WGS) entry which is preliminary data.</text>
</comment>
<protein>
    <submittedName>
        <fullName evidence="15">Cytochrome P450</fullName>
    </submittedName>
</protein>
<reference evidence="16" key="1">
    <citation type="journal article" date="2012" name="Science">
        <title>The Paleozoic origin of enzymatic lignin decomposition reconstructed from 31 fungal genomes.</title>
        <authorList>
            <person name="Floudas D."/>
            <person name="Binder M."/>
            <person name="Riley R."/>
            <person name="Barry K."/>
            <person name="Blanchette R.A."/>
            <person name="Henrissat B."/>
            <person name="Martinez A.T."/>
            <person name="Otillar R."/>
            <person name="Spatafora J.W."/>
            <person name="Yadav J.S."/>
            <person name="Aerts A."/>
            <person name="Benoit I."/>
            <person name="Boyd A."/>
            <person name="Carlson A."/>
            <person name="Copeland A."/>
            <person name="Coutinho P.M."/>
            <person name="de Vries R.P."/>
            <person name="Ferreira P."/>
            <person name="Findley K."/>
            <person name="Foster B."/>
            <person name="Gaskell J."/>
            <person name="Glotzer D."/>
            <person name="Gorecki P."/>
            <person name="Heitman J."/>
            <person name="Hesse C."/>
            <person name="Hori C."/>
            <person name="Igarashi K."/>
            <person name="Jurgens J.A."/>
            <person name="Kallen N."/>
            <person name="Kersten P."/>
            <person name="Kohler A."/>
            <person name="Kuees U."/>
            <person name="Kumar T.K.A."/>
            <person name="Kuo A."/>
            <person name="LaButti K."/>
            <person name="Larrondo L.F."/>
            <person name="Lindquist E."/>
            <person name="Ling A."/>
            <person name="Lombard V."/>
            <person name="Lucas S."/>
            <person name="Lundell T."/>
            <person name="Martin R."/>
            <person name="McLaughlin D.J."/>
            <person name="Morgenstern I."/>
            <person name="Morin E."/>
            <person name="Murat C."/>
            <person name="Nagy L.G."/>
            <person name="Nolan M."/>
            <person name="Ohm R.A."/>
            <person name="Patyshakuliyeva A."/>
            <person name="Rokas A."/>
            <person name="Ruiz-Duenas F.J."/>
            <person name="Sabat G."/>
            <person name="Salamov A."/>
            <person name="Samejima M."/>
            <person name="Schmutz J."/>
            <person name="Slot J.C."/>
            <person name="St John F."/>
            <person name="Stenlid J."/>
            <person name="Sun H."/>
            <person name="Sun S."/>
            <person name="Syed K."/>
            <person name="Tsang A."/>
            <person name="Wiebenga A."/>
            <person name="Young D."/>
            <person name="Pisabarro A."/>
            <person name="Eastwood D.C."/>
            <person name="Martin F."/>
            <person name="Cullen D."/>
            <person name="Grigoriev I.V."/>
            <person name="Hibbett D.S."/>
        </authorList>
    </citation>
    <scope>NUCLEOTIDE SEQUENCE [LARGE SCALE GENOMIC DNA]</scope>
    <source>
        <strain evidence="16">RWD-64-598 SS2</strain>
    </source>
</reference>
<accession>A0A5M3N0L0</accession>
<dbReference type="OrthoDB" id="3934656at2759"/>
<keyword evidence="6" id="KW-0812">Transmembrane</keyword>
<evidence type="ECO:0000256" key="10">
    <source>
        <dbReference type="ARBA" id="ARBA00023004"/>
    </source>
</evidence>
<dbReference type="AlphaFoldDB" id="A0A5M3N0L0"/>
<dbReference type="Gene3D" id="1.10.630.10">
    <property type="entry name" value="Cytochrome P450"/>
    <property type="match status" value="1"/>
</dbReference>
<comment type="cofactor">
    <cofactor evidence="1 13">
        <name>heme</name>
        <dbReference type="ChEBI" id="CHEBI:30413"/>
    </cofactor>
</comment>
<evidence type="ECO:0000256" key="3">
    <source>
        <dbReference type="ARBA" id="ARBA00005179"/>
    </source>
</evidence>
<dbReference type="GO" id="GO:0020037">
    <property type="term" value="F:heme binding"/>
    <property type="evidence" value="ECO:0007669"/>
    <property type="project" value="InterPro"/>
</dbReference>
<evidence type="ECO:0000256" key="9">
    <source>
        <dbReference type="ARBA" id="ARBA00023002"/>
    </source>
</evidence>
<dbReference type="GO" id="GO:0005506">
    <property type="term" value="F:iron ion binding"/>
    <property type="evidence" value="ECO:0007669"/>
    <property type="project" value="InterPro"/>
</dbReference>
<dbReference type="GO" id="GO:0016020">
    <property type="term" value="C:membrane"/>
    <property type="evidence" value="ECO:0007669"/>
    <property type="project" value="UniProtKB-SubCell"/>
</dbReference>
<keyword evidence="16" id="KW-1185">Reference proteome</keyword>